<dbReference type="SMART" id="SM00346">
    <property type="entry name" value="HTH_ICLR"/>
    <property type="match status" value="1"/>
</dbReference>
<keyword evidence="2" id="KW-0804">Transcription</keyword>
<dbReference type="Proteomes" id="UP000217564">
    <property type="component" value="Unassembled WGS sequence"/>
</dbReference>
<dbReference type="RefSeq" id="WP_096162832.1">
    <property type="nucleotide sequence ID" value="NZ_NRGP01000023.1"/>
</dbReference>
<dbReference type="PROSITE" id="PS51077">
    <property type="entry name" value="HTH_ICLR"/>
    <property type="match status" value="1"/>
</dbReference>
<evidence type="ECO:0000259" key="3">
    <source>
        <dbReference type="PROSITE" id="PS51077"/>
    </source>
</evidence>
<dbReference type="GO" id="GO:0045892">
    <property type="term" value="P:negative regulation of DNA-templated transcription"/>
    <property type="evidence" value="ECO:0007669"/>
    <property type="project" value="TreeGrafter"/>
</dbReference>
<dbReference type="InterPro" id="IPR005471">
    <property type="entry name" value="Tscrpt_reg_IclR_N"/>
</dbReference>
<accession>A0A2A3Z1L6</accession>
<evidence type="ECO:0000313" key="5">
    <source>
        <dbReference type="Proteomes" id="UP000217564"/>
    </source>
</evidence>
<reference evidence="4 5" key="1">
    <citation type="journal article" date="2017" name="Elife">
        <title>Extensive horizontal gene transfer in cheese-associated bacteria.</title>
        <authorList>
            <person name="Bonham K.S."/>
            <person name="Wolfe B.E."/>
            <person name="Dutton R.J."/>
        </authorList>
    </citation>
    <scope>NUCLEOTIDE SEQUENCE [LARGE SCALE GENOMIC DNA]</scope>
    <source>
        <strain evidence="4 5">947_7</strain>
    </source>
</reference>
<dbReference type="AlphaFoldDB" id="A0A2A3Z1L6"/>
<dbReference type="GO" id="GO:0003700">
    <property type="term" value="F:DNA-binding transcription factor activity"/>
    <property type="evidence" value="ECO:0007669"/>
    <property type="project" value="TreeGrafter"/>
</dbReference>
<dbReference type="GO" id="GO:0003677">
    <property type="term" value="F:DNA binding"/>
    <property type="evidence" value="ECO:0007669"/>
    <property type="project" value="InterPro"/>
</dbReference>
<dbReference type="InterPro" id="IPR050707">
    <property type="entry name" value="HTH_MetabolicPath_Reg"/>
</dbReference>
<feature type="domain" description="HTH iclR-type" evidence="3">
    <location>
        <begin position="6"/>
        <end position="68"/>
    </location>
</feature>
<dbReference type="InterPro" id="IPR029016">
    <property type="entry name" value="GAF-like_dom_sf"/>
</dbReference>
<dbReference type="Gene3D" id="3.30.450.40">
    <property type="match status" value="2"/>
</dbReference>
<dbReference type="PANTHER" id="PTHR30136">
    <property type="entry name" value="HELIX-TURN-HELIX TRANSCRIPTIONAL REGULATOR, ICLR FAMILY"/>
    <property type="match status" value="1"/>
</dbReference>
<dbReference type="Gene3D" id="1.10.10.10">
    <property type="entry name" value="Winged helix-like DNA-binding domain superfamily/Winged helix DNA-binding domain"/>
    <property type="match status" value="1"/>
</dbReference>
<evidence type="ECO:0000313" key="4">
    <source>
        <dbReference type="EMBL" id="PCC45510.1"/>
    </source>
</evidence>
<dbReference type="EMBL" id="NRGP01000023">
    <property type="protein sequence ID" value="PCC45510.1"/>
    <property type="molecule type" value="Genomic_DNA"/>
</dbReference>
<dbReference type="InterPro" id="IPR036390">
    <property type="entry name" value="WH_DNA-bd_sf"/>
</dbReference>
<dbReference type="PANTHER" id="PTHR30136:SF24">
    <property type="entry name" value="HTH-TYPE TRANSCRIPTIONAL REPRESSOR ALLR"/>
    <property type="match status" value="1"/>
</dbReference>
<dbReference type="SUPFAM" id="SSF46785">
    <property type="entry name" value="Winged helix' DNA-binding domain"/>
    <property type="match status" value="1"/>
</dbReference>
<evidence type="ECO:0000256" key="1">
    <source>
        <dbReference type="ARBA" id="ARBA00023015"/>
    </source>
</evidence>
<dbReference type="Pfam" id="PF09339">
    <property type="entry name" value="HTH_IclR"/>
    <property type="match status" value="1"/>
</dbReference>
<dbReference type="SUPFAM" id="SSF55781">
    <property type="entry name" value="GAF domain-like"/>
    <property type="match status" value="1"/>
</dbReference>
<proteinExistence type="predicted"/>
<organism evidence="4 5">
    <name type="scientific">Brevibacterium aurantiacum</name>
    <dbReference type="NCBI Taxonomy" id="273384"/>
    <lineage>
        <taxon>Bacteria</taxon>
        <taxon>Bacillati</taxon>
        <taxon>Actinomycetota</taxon>
        <taxon>Actinomycetes</taxon>
        <taxon>Micrococcales</taxon>
        <taxon>Brevibacteriaceae</taxon>
        <taxon>Brevibacterium</taxon>
    </lineage>
</organism>
<keyword evidence="1" id="KW-0805">Transcription regulation</keyword>
<protein>
    <recommendedName>
        <fullName evidence="3">HTH iclR-type domain-containing protein</fullName>
    </recommendedName>
</protein>
<dbReference type="InterPro" id="IPR036388">
    <property type="entry name" value="WH-like_DNA-bd_sf"/>
</dbReference>
<gene>
    <name evidence="4" type="ORF">CIK64_15355</name>
</gene>
<evidence type="ECO:0000256" key="2">
    <source>
        <dbReference type="ARBA" id="ARBA00023163"/>
    </source>
</evidence>
<comment type="caution">
    <text evidence="4">The sequence shown here is derived from an EMBL/GenBank/DDBJ whole genome shotgun (WGS) entry which is preliminary data.</text>
</comment>
<sequence>MEKGLSKTLDNGLRALAVVARHPSGMSIQSLSEYLQLHRTVVHRLVKTLEVHRLLHRDSSSKRLFPGLGLVWLAASVQGELQSLAKPVLEDLSSSTGATSYLVSEETENEVVAILVVEPLNAKAHVAFRAGQRHAADRGSAGIALQAGKAPKLGERDAVRRARELGYSVSHSEVISSTVGIAAAIPSDKLVPSACIGVSVFDDSLAESFGAEVSDAAARLGAAIDGAL</sequence>
<name>A0A2A3Z1L6_BREAU</name>